<organism evidence="4 5">
    <name type="scientific">Edwardsiella phage PEi21</name>
    <dbReference type="NCBI Taxonomy" id="1325372"/>
    <lineage>
        <taxon>Viruses</taxon>
        <taxon>Duplodnaviria</taxon>
        <taxon>Heunggongvirae</taxon>
        <taxon>Uroviricota</taxon>
        <taxon>Caudoviricetes</taxon>
        <taxon>Yokohamavirus</taxon>
        <taxon>Yokohamavirus PEi21</taxon>
    </lineage>
</organism>
<proteinExistence type="predicted"/>
<dbReference type="Gene3D" id="3.90.1600.10">
    <property type="entry name" value="Palm domain of DNA polymerase"/>
    <property type="match status" value="1"/>
</dbReference>
<dbReference type="InterPro" id="IPR012337">
    <property type="entry name" value="RNaseH-like_sf"/>
</dbReference>
<dbReference type="SUPFAM" id="SSF56672">
    <property type="entry name" value="DNA/RNA polymerases"/>
    <property type="match status" value="1"/>
</dbReference>
<dbReference type="RefSeq" id="YP_008869267.1">
    <property type="nucleotide sequence ID" value="NC_021342.2"/>
</dbReference>
<evidence type="ECO:0000256" key="2">
    <source>
        <dbReference type="ARBA" id="ARBA00022801"/>
    </source>
</evidence>
<keyword evidence="2" id="KW-0378">Hydrolase</keyword>
<evidence type="ECO:0000313" key="5">
    <source>
        <dbReference type="Proteomes" id="UP000012997"/>
    </source>
</evidence>
<dbReference type="OrthoDB" id="3536at10239"/>
<dbReference type="InterPro" id="IPR043502">
    <property type="entry name" value="DNA/RNA_pol_sf"/>
</dbReference>
<evidence type="ECO:0008006" key="6">
    <source>
        <dbReference type="Google" id="ProtNLM"/>
    </source>
</evidence>
<evidence type="ECO:0000313" key="4">
    <source>
        <dbReference type="EMBL" id="BAN16864.1"/>
    </source>
</evidence>
<keyword evidence="5" id="KW-1185">Reference proteome</keyword>
<evidence type="ECO:0000256" key="1">
    <source>
        <dbReference type="ARBA" id="ARBA00022722"/>
    </source>
</evidence>
<dbReference type="Gene3D" id="3.30.420.10">
    <property type="entry name" value="Ribonuclease H-like superfamily/Ribonuclease H"/>
    <property type="match status" value="1"/>
</dbReference>
<dbReference type="GO" id="GO:0039693">
    <property type="term" value="P:viral DNA genome replication"/>
    <property type="evidence" value="ECO:0007669"/>
    <property type="project" value="UniProtKB-KW"/>
</dbReference>
<sequence>MHFLSRCDELAGCGKTFPADLPNCPHCGADAAFSAPSNDVDVRDWGYDLESYPNIFTCTWIHAATGLEVVHEISEWKNDREALVTFMYGLRQAKARGIGFNNVGFDYPVLHWVAQNQMCDAAAIYDHMSGIIRREDKFGATVWDNDRIFEQIDLYKICHFDNKARSTSLKAIEIRRRSRTVEDLPFPVGTMLTAEQRVTLLKYNRKDVLETLFFYMEIRDNVHFREELTERYSRNFMNHNDTKIGKDYFIMELEKAGVECFVSGPGGKSPRQTVRPSIRLGDVIFPYVRFERSEFQRVLDFFRNTTITQTKGVFSDVSAVIDGFEFVFGTGGIHGSVESQIVHSDETHQIVDIDVASFYPNLAISNRLYPEHLSEKFCDIYKSVYDQRKSYTKGTAENAMLKLALNGVYGDSNNVYSPFYDPAYTMSITINGQLLLCMLSEQLMKTPGLSMVQVNTDGVTVKCPRVYLDHMRSVCKWWESLTGLQLEEALYSRMIIRDVNNYIAEYDSGKLKRKGAYEYKVQWHQDPSALVVPKAAEAALVRGESIRDFITQHKDPFDFMCRAKVPRSCQLLMRWSEWGVEQQLQHITRYFVSRNGGSLVKISPPTGESGTWKRKPKVPDAAYDAVMREITGQPGDLDSIGTPWDERIHTKSRSKHTDRESSMCAGWRVTECADAADFNWSDLNYDWYIQEAEKLVNPLLTSSSK</sequence>
<dbReference type="SUPFAM" id="SSF53098">
    <property type="entry name" value="Ribonuclease H-like"/>
    <property type="match status" value="1"/>
</dbReference>
<protein>
    <recommendedName>
        <fullName evidence="6">DNA polymerase</fullName>
    </recommendedName>
</protein>
<dbReference type="Proteomes" id="UP000012997">
    <property type="component" value="Segment"/>
</dbReference>
<evidence type="ECO:0000256" key="3">
    <source>
        <dbReference type="ARBA" id="ARBA00023109"/>
    </source>
</evidence>
<name>N0DQT7_9CAUD</name>
<reference evidence="4 5" key="1">
    <citation type="journal article" date="2014" name="Genome Announc.">
        <title>Complete Genome Sequence of the Edwardsiella ictaluri-Specific Bacteriophage PEi21, Isolated from River Water in Japan.</title>
        <authorList>
            <person name="Yasuike M."/>
            <person name="Kai W."/>
            <person name="Nakamura Y."/>
            <person name="Fujiwara A."/>
            <person name="Kawato Y."/>
            <person name="Hassan E.S."/>
            <person name="Mahmoud M.M."/>
            <person name="Nagai S."/>
            <person name="Kobayashi T."/>
            <person name="Ototake M."/>
            <person name="Nakai T."/>
        </authorList>
    </citation>
    <scope>NUCLEOTIDE SEQUENCE [LARGE SCALE GENOMIC DNA]</scope>
</reference>
<keyword evidence="1" id="KW-0540">Nuclease</keyword>
<keyword evidence="3" id="KW-1194">Viral DNA replication</keyword>
<dbReference type="InterPro" id="IPR036397">
    <property type="entry name" value="RNaseH_sf"/>
</dbReference>
<dbReference type="GO" id="GO:0003676">
    <property type="term" value="F:nucleic acid binding"/>
    <property type="evidence" value="ECO:0007669"/>
    <property type="project" value="InterPro"/>
</dbReference>
<dbReference type="InterPro" id="IPR023211">
    <property type="entry name" value="DNA_pol_palm_dom_sf"/>
</dbReference>
<dbReference type="GeneID" id="16212495"/>
<dbReference type="EMBL" id="AP013057">
    <property type="protein sequence ID" value="BAN16864.1"/>
    <property type="molecule type" value="Genomic_DNA"/>
</dbReference>
<dbReference type="GO" id="GO:0016787">
    <property type="term" value="F:hydrolase activity"/>
    <property type="evidence" value="ECO:0007669"/>
    <property type="project" value="UniProtKB-KW"/>
</dbReference>
<keyword evidence="3" id="KW-0235">DNA replication</keyword>
<accession>N0DQT7</accession>
<dbReference type="KEGG" id="vg:16212495"/>
<dbReference type="GO" id="GO:0004518">
    <property type="term" value="F:nuclease activity"/>
    <property type="evidence" value="ECO:0007669"/>
    <property type="project" value="UniProtKB-KW"/>
</dbReference>